<evidence type="ECO:0000313" key="1">
    <source>
        <dbReference type="EMBL" id="EGX88149.1"/>
    </source>
</evidence>
<organism evidence="1 2">
    <name type="scientific">Cordyceps militaris (strain CM01)</name>
    <name type="common">Caterpillar fungus</name>
    <dbReference type="NCBI Taxonomy" id="983644"/>
    <lineage>
        <taxon>Eukaryota</taxon>
        <taxon>Fungi</taxon>
        <taxon>Dikarya</taxon>
        <taxon>Ascomycota</taxon>
        <taxon>Pezizomycotina</taxon>
        <taxon>Sordariomycetes</taxon>
        <taxon>Hypocreomycetidae</taxon>
        <taxon>Hypocreales</taxon>
        <taxon>Cordycipitaceae</taxon>
        <taxon>Cordyceps</taxon>
    </lineage>
</organism>
<dbReference type="EMBL" id="JH126406">
    <property type="protein sequence ID" value="EGX88149.1"/>
    <property type="molecule type" value="Genomic_DNA"/>
</dbReference>
<sequence>MSASNHVGPSLACGLQNRAAPNTGADPRRSLNNSECMAGEILIPESCYTCPFSTFIASEQKFSQILFAWQDKQAVAKRHQPARIFTAGKQKFLRLANRGVAMLVKKCGNSKERPDALSHATPQNVLQRAGQTTLSDFLYLGRFSPMSPSSILFSNRNRASLQT</sequence>
<name>G3JTZ5_CORMM</name>
<dbReference type="HOGENOM" id="CLU_1626968_0_0_1"/>
<dbReference type="GeneID" id="18171288"/>
<gene>
    <name evidence="1" type="ORF">CCM_09285</name>
</gene>
<proteinExistence type="predicted"/>
<dbReference type="KEGG" id="cmt:CCM_09285"/>
<dbReference type="VEuPathDB" id="FungiDB:CCM_09285"/>
<dbReference type="Proteomes" id="UP000001610">
    <property type="component" value="Unassembled WGS sequence"/>
</dbReference>
<dbReference type="InParanoid" id="G3JTZ5"/>
<dbReference type="AlphaFoldDB" id="G3JTZ5"/>
<keyword evidence="2" id="KW-1185">Reference proteome</keyword>
<reference evidence="1 2" key="1">
    <citation type="journal article" date="2011" name="Genome Biol.">
        <title>Genome sequence of the insect pathogenic fungus Cordyceps militaris, a valued traditional Chinese medicine.</title>
        <authorList>
            <person name="Zheng P."/>
            <person name="Xia Y."/>
            <person name="Xiao G."/>
            <person name="Xiong C."/>
            <person name="Hu X."/>
            <person name="Zhang S."/>
            <person name="Zheng H."/>
            <person name="Huang Y."/>
            <person name="Zhou Y."/>
            <person name="Wang S."/>
            <person name="Zhao G.P."/>
            <person name="Liu X."/>
            <person name="St Leger R.J."/>
            <person name="Wang C."/>
        </authorList>
    </citation>
    <scope>NUCLEOTIDE SEQUENCE [LARGE SCALE GENOMIC DNA]</scope>
    <source>
        <strain evidence="1 2">CM01</strain>
    </source>
</reference>
<protein>
    <submittedName>
        <fullName evidence="1">Uncharacterized protein</fullName>
    </submittedName>
</protein>
<dbReference type="RefSeq" id="XP_006674482.1">
    <property type="nucleotide sequence ID" value="XM_006674419.1"/>
</dbReference>
<evidence type="ECO:0000313" key="2">
    <source>
        <dbReference type="Proteomes" id="UP000001610"/>
    </source>
</evidence>
<accession>G3JTZ5</accession>